<name>A0A835C242_9POAL</name>
<comment type="caution">
    <text evidence="2">The sequence shown here is derived from an EMBL/GenBank/DDBJ whole genome shotgun (WGS) entry which is preliminary data.</text>
</comment>
<feature type="region of interest" description="Disordered" evidence="1">
    <location>
        <begin position="91"/>
        <end position="113"/>
    </location>
</feature>
<evidence type="ECO:0000313" key="3">
    <source>
        <dbReference type="Proteomes" id="UP000636709"/>
    </source>
</evidence>
<accession>A0A835C242</accession>
<keyword evidence="3" id="KW-1185">Reference proteome</keyword>
<dbReference type="Proteomes" id="UP000636709">
    <property type="component" value="Unassembled WGS sequence"/>
</dbReference>
<evidence type="ECO:0000256" key="1">
    <source>
        <dbReference type="SAM" id="MobiDB-lite"/>
    </source>
</evidence>
<dbReference type="AlphaFoldDB" id="A0A835C242"/>
<gene>
    <name evidence="2" type="ORF">HU200_023010</name>
</gene>
<proteinExistence type="predicted"/>
<dbReference type="EMBL" id="JACEFO010001682">
    <property type="protein sequence ID" value="KAF8721505.1"/>
    <property type="molecule type" value="Genomic_DNA"/>
</dbReference>
<reference evidence="2" key="1">
    <citation type="submission" date="2020-07" db="EMBL/GenBank/DDBJ databases">
        <title>Genome sequence and genetic diversity analysis of an under-domesticated orphan crop, white fonio (Digitaria exilis).</title>
        <authorList>
            <person name="Bennetzen J.L."/>
            <person name="Chen S."/>
            <person name="Ma X."/>
            <person name="Wang X."/>
            <person name="Yssel A.E.J."/>
            <person name="Chaluvadi S.R."/>
            <person name="Johnson M."/>
            <person name="Gangashetty P."/>
            <person name="Hamidou F."/>
            <person name="Sanogo M.D."/>
            <person name="Zwaenepoel A."/>
            <person name="Wallace J."/>
            <person name="Van De Peer Y."/>
            <person name="Van Deynze A."/>
        </authorList>
    </citation>
    <scope>NUCLEOTIDE SEQUENCE</scope>
    <source>
        <tissue evidence="2">Leaves</tissue>
    </source>
</reference>
<protein>
    <submittedName>
        <fullName evidence="2">Uncharacterized protein</fullName>
    </submittedName>
</protein>
<feature type="region of interest" description="Disordered" evidence="1">
    <location>
        <begin position="1"/>
        <end position="36"/>
    </location>
</feature>
<evidence type="ECO:0000313" key="2">
    <source>
        <dbReference type="EMBL" id="KAF8721505.1"/>
    </source>
</evidence>
<sequence>MARVKSTAIPTSDAEREESLEASNPGTSSRECHEPTNYCPHRHGSLDCFLRKPGPVGRPMCLCIDWRRFGPRPPTLQSSPLRPFLRLSTQQTGTAAREVGRGRKMSSSSSVETHARAFADEVRGGLDTKNWVLALGHPLLNRIAESFVKAAGVSTPRWLTGSVHSVLDQSPISFPCPVSSQARFHCFCRGREGVRETYFMAIEGTKTLPVLLFVFPLFLSVSLSEFLAREDQCPAPLARGNARSRNSLYEHCCCSLAV</sequence>
<organism evidence="2 3">
    <name type="scientific">Digitaria exilis</name>
    <dbReference type="NCBI Taxonomy" id="1010633"/>
    <lineage>
        <taxon>Eukaryota</taxon>
        <taxon>Viridiplantae</taxon>
        <taxon>Streptophyta</taxon>
        <taxon>Embryophyta</taxon>
        <taxon>Tracheophyta</taxon>
        <taxon>Spermatophyta</taxon>
        <taxon>Magnoliopsida</taxon>
        <taxon>Liliopsida</taxon>
        <taxon>Poales</taxon>
        <taxon>Poaceae</taxon>
        <taxon>PACMAD clade</taxon>
        <taxon>Panicoideae</taxon>
        <taxon>Panicodae</taxon>
        <taxon>Paniceae</taxon>
        <taxon>Anthephorinae</taxon>
        <taxon>Digitaria</taxon>
    </lineage>
</organism>